<dbReference type="InterPro" id="IPR011146">
    <property type="entry name" value="HIT-like"/>
</dbReference>
<feature type="short sequence motif" description="Histidine triad motif" evidence="1">
    <location>
        <begin position="83"/>
        <end position="87"/>
    </location>
</feature>
<dbReference type="InterPro" id="IPR036265">
    <property type="entry name" value="HIT-like_sf"/>
</dbReference>
<name>A0A1F8EGG8_9BACT</name>
<evidence type="ECO:0000313" key="4">
    <source>
        <dbReference type="Proteomes" id="UP000177117"/>
    </source>
</evidence>
<feature type="domain" description="HIT" evidence="2">
    <location>
        <begin position="1"/>
        <end position="98"/>
    </location>
</feature>
<dbReference type="AlphaFoldDB" id="A0A1F8EGG8"/>
<evidence type="ECO:0000313" key="3">
    <source>
        <dbReference type="EMBL" id="OGM99747.1"/>
    </source>
</evidence>
<evidence type="ECO:0000259" key="2">
    <source>
        <dbReference type="PROSITE" id="PS51084"/>
    </source>
</evidence>
<dbReference type="SUPFAM" id="SSF54197">
    <property type="entry name" value="HIT-like"/>
    <property type="match status" value="1"/>
</dbReference>
<gene>
    <name evidence="3" type="ORF">A2650_04750</name>
</gene>
<dbReference type="GO" id="GO:0003824">
    <property type="term" value="F:catalytic activity"/>
    <property type="evidence" value="ECO:0007669"/>
    <property type="project" value="InterPro"/>
</dbReference>
<dbReference type="Gene3D" id="3.30.428.10">
    <property type="entry name" value="HIT-like"/>
    <property type="match status" value="1"/>
</dbReference>
<accession>A0A1F8EGG8</accession>
<dbReference type="Proteomes" id="UP000177117">
    <property type="component" value="Unassembled WGS sequence"/>
</dbReference>
<proteinExistence type="predicted"/>
<evidence type="ECO:0000256" key="1">
    <source>
        <dbReference type="PROSITE-ProRule" id="PRU00464"/>
    </source>
</evidence>
<dbReference type="EMBL" id="MGJD01000036">
    <property type="protein sequence ID" value="OGM99747.1"/>
    <property type="molecule type" value="Genomic_DNA"/>
</dbReference>
<organism evidence="3 4">
    <name type="scientific">Candidatus Yanofskybacteria bacterium RIFCSPHIGHO2_01_FULL_41_53</name>
    <dbReference type="NCBI Taxonomy" id="1802663"/>
    <lineage>
        <taxon>Bacteria</taxon>
        <taxon>Candidatus Yanofskyibacteriota</taxon>
    </lineage>
</organism>
<dbReference type="Pfam" id="PF01230">
    <property type="entry name" value="HIT"/>
    <property type="match status" value="1"/>
</dbReference>
<comment type="caution">
    <text evidence="3">The sequence shown here is derived from an EMBL/GenBank/DDBJ whole genome shotgun (WGS) entry which is preliminary data.</text>
</comment>
<dbReference type="PROSITE" id="PS51084">
    <property type="entry name" value="HIT_2"/>
    <property type="match status" value="1"/>
</dbReference>
<reference evidence="3 4" key="1">
    <citation type="journal article" date="2016" name="Nat. Commun.">
        <title>Thousands of microbial genomes shed light on interconnected biogeochemical processes in an aquifer system.</title>
        <authorList>
            <person name="Anantharaman K."/>
            <person name="Brown C.T."/>
            <person name="Hug L.A."/>
            <person name="Sharon I."/>
            <person name="Castelle C.J."/>
            <person name="Probst A.J."/>
            <person name="Thomas B.C."/>
            <person name="Singh A."/>
            <person name="Wilkins M.J."/>
            <person name="Karaoz U."/>
            <person name="Brodie E.L."/>
            <person name="Williams K.H."/>
            <person name="Hubbard S.S."/>
            <person name="Banfield J.F."/>
        </authorList>
    </citation>
    <scope>NUCLEOTIDE SEQUENCE [LARGE SCALE GENOMIC DNA]</scope>
</reference>
<sequence length="136" mass="16268">MEDFSKYKMKDYKHWSVFIHPNQGYLGRCVVWCNREDALDFADATEEESTELVKVLKDLREAVKNAFQADWFNYALLGNETRHLHCHFIPRYSSERNFEGITFRDVLWGHNYKTDRGFETPQEVLEKIKTKLEENL</sequence>
<protein>
    <recommendedName>
        <fullName evidence="2">HIT domain-containing protein</fullName>
    </recommendedName>
</protein>